<proteinExistence type="predicted"/>
<keyword evidence="2" id="KW-1185">Reference proteome</keyword>
<gene>
    <name evidence="1" type="ORF">BAU07_06240</name>
</gene>
<protein>
    <submittedName>
        <fullName evidence="1">Uncharacterized protein</fullName>
    </submittedName>
</protein>
<name>A0A193GBW4_9BORD</name>
<sequence>MAISALQVGSGAQMAPAHGFDGAAMEGGASASMAAIIAKAQRIVGEEAMEVASEQLAEDLRNMQMNRKSRLSAAATSYGEEKAAAWTRLWTGVAALAVSMAGSAVQVAGAARASTKSLKAVDLQRQAKTELKGATSAMENAGTQADRGAASLRLENARDGFDAAVERATKLSDSANTLRFKSEAARQLGDSTGRFSQSVGDVFATSHDVNRKAADLGGQMSDGNAQMSADMAQRRRSDLSAARKANDDVNQLLVEIERVNARNVLV</sequence>
<evidence type="ECO:0000313" key="1">
    <source>
        <dbReference type="EMBL" id="ANN76764.1"/>
    </source>
</evidence>
<dbReference type="RefSeq" id="WP_066655044.1">
    <property type="nucleotide sequence ID" value="NZ_CBCSCL010000017.1"/>
</dbReference>
<accession>A0A193GBW4</accession>
<dbReference type="KEGG" id="bfz:BAU07_06240"/>
<dbReference type="EMBL" id="CP016172">
    <property type="protein sequence ID" value="ANN76764.1"/>
    <property type="molecule type" value="Genomic_DNA"/>
</dbReference>
<organism evidence="1 2">
    <name type="scientific">Bordetella flabilis</name>
    <dbReference type="NCBI Taxonomy" id="463014"/>
    <lineage>
        <taxon>Bacteria</taxon>
        <taxon>Pseudomonadati</taxon>
        <taxon>Pseudomonadota</taxon>
        <taxon>Betaproteobacteria</taxon>
        <taxon>Burkholderiales</taxon>
        <taxon>Alcaligenaceae</taxon>
        <taxon>Bordetella</taxon>
    </lineage>
</organism>
<evidence type="ECO:0000313" key="2">
    <source>
        <dbReference type="Proteomes" id="UP000091926"/>
    </source>
</evidence>
<dbReference type="STRING" id="463014.BAU07_06240"/>
<dbReference type="AlphaFoldDB" id="A0A193GBW4"/>
<dbReference type="Proteomes" id="UP000091926">
    <property type="component" value="Chromosome"/>
</dbReference>
<reference evidence="1 2" key="1">
    <citation type="submission" date="2016-06" db="EMBL/GenBank/DDBJ databases">
        <title>Complete genome sequences of Bordetella bronchialis and Bordetella flabilis.</title>
        <authorList>
            <person name="LiPuma J.J."/>
            <person name="Spilker T."/>
        </authorList>
    </citation>
    <scope>NUCLEOTIDE SEQUENCE [LARGE SCALE GENOMIC DNA]</scope>
    <source>
        <strain evidence="1 2">AU10664</strain>
    </source>
</reference>